<dbReference type="PANTHER" id="PTHR11820:SF7">
    <property type="entry name" value="ACYLPYRUVASE FAHD1, MITOCHONDRIAL"/>
    <property type="match status" value="1"/>
</dbReference>
<dbReference type="Proteomes" id="UP000235145">
    <property type="component" value="Unassembled WGS sequence"/>
</dbReference>
<dbReference type="GO" id="GO:0018773">
    <property type="term" value="F:acetylpyruvate hydrolase activity"/>
    <property type="evidence" value="ECO:0000318"/>
    <property type="project" value="GO_Central"/>
</dbReference>
<reference evidence="4 5" key="1">
    <citation type="journal article" date="2017" name="Nat. Commun.">
        <title>Genome assembly with in vitro proximity ligation data and whole-genome triplication in lettuce.</title>
        <authorList>
            <person name="Reyes-Chin-Wo S."/>
            <person name="Wang Z."/>
            <person name="Yang X."/>
            <person name="Kozik A."/>
            <person name="Arikit S."/>
            <person name="Song C."/>
            <person name="Xia L."/>
            <person name="Froenicke L."/>
            <person name="Lavelle D.O."/>
            <person name="Truco M.J."/>
            <person name="Xia R."/>
            <person name="Zhu S."/>
            <person name="Xu C."/>
            <person name="Xu H."/>
            <person name="Xu X."/>
            <person name="Cox K."/>
            <person name="Korf I."/>
            <person name="Meyers B.C."/>
            <person name="Michelmore R.W."/>
        </authorList>
    </citation>
    <scope>NUCLEOTIDE SEQUENCE [LARGE SCALE GENOMIC DNA]</scope>
    <source>
        <strain evidence="5">cv. Salinas</strain>
        <tissue evidence="4">Seedlings</tissue>
    </source>
</reference>
<keyword evidence="5" id="KW-1185">Reference proteome</keyword>
<dbReference type="Pfam" id="PF01557">
    <property type="entry name" value="FAA_hydrolase"/>
    <property type="match status" value="1"/>
</dbReference>
<evidence type="ECO:0000313" key="5">
    <source>
        <dbReference type="Proteomes" id="UP000235145"/>
    </source>
</evidence>
<dbReference type="EMBL" id="NBSK02000003">
    <property type="protein sequence ID" value="KAJ0219329.1"/>
    <property type="molecule type" value="Genomic_DNA"/>
</dbReference>
<comment type="similarity">
    <text evidence="1">Belongs to the FAH family.</text>
</comment>
<proteinExistence type="inferred from homology"/>
<sequence>MSLSRVPDPPSLELWLKIDGEIRQKGSTVDMIFKIPFFISHIISIMTLLEGDVILTVRTPKGVGPVKVGQKIEASITSILDVHFDVERRQNI</sequence>
<dbReference type="SUPFAM" id="SSF56529">
    <property type="entry name" value="FAH"/>
    <property type="match status" value="1"/>
</dbReference>
<comment type="caution">
    <text evidence="4">The sequence shown here is derived from an EMBL/GenBank/DDBJ whole genome shotgun (WGS) entry which is preliminary data.</text>
</comment>
<evidence type="ECO:0000313" key="4">
    <source>
        <dbReference type="EMBL" id="KAJ0219329.1"/>
    </source>
</evidence>
<keyword evidence="2" id="KW-0479">Metal-binding</keyword>
<evidence type="ECO:0000256" key="2">
    <source>
        <dbReference type="ARBA" id="ARBA00022723"/>
    </source>
</evidence>
<dbReference type="InterPro" id="IPR011234">
    <property type="entry name" value="Fumarylacetoacetase-like_C"/>
</dbReference>
<organism evidence="4 5">
    <name type="scientific">Lactuca sativa</name>
    <name type="common">Garden lettuce</name>
    <dbReference type="NCBI Taxonomy" id="4236"/>
    <lineage>
        <taxon>Eukaryota</taxon>
        <taxon>Viridiplantae</taxon>
        <taxon>Streptophyta</taxon>
        <taxon>Embryophyta</taxon>
        <taxon>Tracheophyta</taxon>
        <taxon>Spermatophyta</taxon>
        <taxon>Magnoliopsida</taxon>
        <taxon>eudicotyledons</taxon>
        <taxon>Gunneridae</taxon>
        <taxon>Pentapetalae</taxon>
        <taxon>asterids</taxon>
        <taxon>campanulids</taxon>
        <taxon>Asterales</taxon>
        <taxon>Asteraceae</taxon>
        <taxon>Cichorioideae</taxon>
        <taxon>Cichorieae</taxon>
        <taxon>Lactucinae</taxon>
        <taxon>Lactuca</taxon>
    </lineage>
</organism>
<dbReference type="PANTHER" id="PTHR11820">
    <property type="entry name" value="ACYLPYRUVASE"/>
    <property type="match status" value="1"/>
</dbReference>
<accession>A0A9R1W8W7</accession>
<dbReference type="InterPro" id="IPR036663">
    <property type="entry name" value="Fumarylacetoacetase_C_sf"/>
</dbReference>
<name>A0A9R1W8W7_LACSA</name>
<gene>
    <name evidence="4" type="ORF">LSAT_V11C300111330</name>
</gene>
<dbReference type="Gene3D" id="3.90.850.10">
    <property type="entry name" value="Fumarylacetoacetase-like, C-terminal domain"/>
    <property type="match status" value="1"/>
</dbReference>
<protein>
    <recommendedName>
        <fullName evidence="3">Fumarylacetoacetase-like C-terminal domain-containing protein</fullName>
    </recommendedName>
</protein>
<dbReference type="AlphaFoldDB" id="A0A9R1W8W7"/>
<dbReference type="GO" id="GO:0046872">
    <property type="term" value="F:metal ion binding"/>
    <property type="evidence" value="ECO:0007669"/>
    <property type="project" value="UniProtKB-KW"/>
</dbReference>
<dbReference type="GO" id="GO:0005739">
    <property type="term" value="C:mitochondrion"/>
    <property type="evidence" value="ECO:0000318"/>
    <property type="project" value="GO_Central"/>
</dbReference>
<evidence type="ECO:0000256" key="1">
    <source>
        <dbReference type="ARBA" id="ARBA00010211"/>
    </source>
</evidence>
<evidence type="ECO:0000259" key="3">
    <source>
        <dbReference type="Pfam" id="PF01557"/>
    </source>
</evidence>
<feature type="domain" description="Fumarylacetoacetase-like C-terminal" evidence="3">
    <location>
        <begin position="4"/>
        <end position="82"/>
    </location>
</feature>